<feature type="transmembrane region" description="Helical" evidence="5">
    <location>
        <begin position="48"/>
        <end position="75"/>
    </location>
</feature>
<keyword evidence="4 5" id="KW-0472">Membrane</keyword>
<feature type="transmembrane region" description="Helical" evidence="5">
    <location>
        <begin position="232"/>
        <end position="255"/>
    </location>
</feature>
<evidence type="ECO:0000259" key="6">
    <source>
        <dbReference type="PROSITE" id="PS50928"/>
    </source>
</evidence>
<dbReference type="GO" id="GO:0005886">
    <property type="term" value="C:plasma membrane"/>
    <property type="evidence" value="ECO:0007669"/>
    <property type="project" value="UniProtKB-SubCell"/>
</dbReference>
<dbReference type="CDD" id="cd06261">
    <property type="entry name" value="TM_PBP2"/>
    <property type="match status" value="1"/>
</dbReference>
<feature type="transmembrane region" description="Helical" evidence="5">
    <location>
        <begin position="131"/>
        <end position="153"/>
    </location>
</feature>
<evidence type="ECO:0000256" key="5">
    <source>
        <dbReference type="RuleBase" id="RU363032"/>
    </source>
</evidence>
<keyword evidence="3 5" id="KW-1133">Transmembrane helix</keyword>
<evidence type="ECO:0000313" key="7">
    <source>
        <dbReference type="EMBL" id="KEI15794.1"/>
    </source>
</evidence>
<evidence type="ECO:0000256" key="3">
    <source>
        <dbReference type="ARBA" id="ARBA00022989"/>
    </source>
</evidence>
<accession>A0AA40ITV0</accession>
<protein>
    <recommendedName>
        <fullName evidence="6">ABC transmembrane type-1 domain-containing protein</fullName>
    </recommendedName>
</protein>
<evidence type="ECO:0000313" key="8">
    <source>
        <dbReference type="Proteomes" id="UP000027770"/>
    </source>
</evidence>
<feature type="transmembrane region" description="Helical" evidence="5">
    <location>
        <begin position="321"/>
        <end position="354"/>
    </location>
</feature>
<feature type="transmembrane region" description="Helical" evidence="5">
    <location>
        <begin position="190"/>
        <end position="212"/>
    </location>
</feature>
<dbReference type="SUPFAM" id="SSF161098">
    <property type="entry name" value="MetI-like"/>
    <property type="match status" value="2"/>
</dbReference>
<feature type="transmembrane region" description="Helical" evidence="5">
    <location>
        <begin position="7"/>
        <end position="28"/>
    </location>
</feature>
<keyword evidence="2 5" id="KW-0812">Transmembrane</keyword>
<evidence type="ECO:0000256" key="1">
    <source>
        <dbReference type="ARBA" id="ARBA00004141"/>
    </source>
</evidence>
<name>A0AA40ITV0_CLONO</name>
<dbReference type="PANTHER" id="PTHR43496:SF1">
    <property type="entry name" value="POLYGALACTURONAN_RHAMNOGALACTURONAN TRANSPORT SYSTEM PERMEASE PROTEIN YTEP"/>
    <property type="match status" value="1"/>
</dbReference>
<dbReference type="EMBL" id="JENW01000083">
    <property type="protein sequence ID" value="KEI15794.1"/>
    <property type="molecule type" value="Genomic_DNA"/>
</dbReference>
<proteinExistence type="inferred from homology"/>
<dbReference type="Gene3D" id="1.10.3720.10">
    <property type="entry name" value="MetI-like"/>
    <property type="match status" value="1"/>
</dbReference>
<keyword evidence="5" id="KW-0813">Transport</keyword>
<dbReference type="InterPro" id="IPR000515">
    <property type="entry name" value="MetI-like"/>
</dbReference>
<dbReference type="InterPro" id="IPR035906">
    <property type="entry name" value="MetI-like_sf"/>
</dbReference>
<dbReference type="PROSITE" id="PS50928">
    <property type="entry name" value="ABC_TM1"/>
    <property type="match status" value="2"/>
</dbReference>
<gene>
    <name evidence="7" type="ORF">Z959_11670</name>
</gene>
<dbReference type="AlphaFoldDB" id="A0AA40ITV0"/>
<dbReference type="GO" id="GO:0055085">
    <property type="term" value="P:transmembrane transport"/>
    <property type="evidence" value="ECO:0007669"/>
    <property type="project" value="InterPro"/>
</dbReference>
<reference evidence="7 8" key="1">
    <citation type="submission" date="2014-02" db="EMBL/GenBank/DDBJ databases">
        <title>Plasmidome dynamics in the species complex Clostridium novyi sensu lato converts strains of independent lineages into distinctly different pathogens.</title>
        <authorList>
            <person name="Skarin H."/>
            <person name="Segerman B."/>
        </authorList>
    </citation>
    <scope>NUCLEOTIDE SEQUENCE [LARGE SCALE GENOMIC DNA]</scope>
    <source>
        <strain evidence="7 8">ATCC 27606</strain>
    </source>
</reference>
<comment type="subcellular location">
    <subcellularLocation>
        <location evidence="5">Cell membrane</location>
        <topology evidence="5">Multi-pass membrane protein</topology>
    </subcellularLocation>
    <subcellularLocation>
        <location evidence="1">Membrane</location>
        <topology evidence="1">Multi-pass membrane protein</topology>
    </subcellularLocation>
</comment>
<comment type="similarity">
    <text evidence="5">Belongs to the binding-protein-dependent transport system permease family.</text>
</comment>
<feature type="domain" description="ABC transmembrane type-1" evidence="6">
    <location>
        <begin position="52"/>
        <end position="250"/>
    </location>
</feature>
<sequence length="383" mass="43959">MILIVINILFGTVSIIIPICSLFKYAFFNNNKFIGLYNFKCYIMNEKLFQSIINSMYIAFMASIIGIIMAFIFVYGIKRTNIKFKRVFKFVHVVLLSIPTLIHSIGLICIFGKKGILNNLIFNSIEIYGKLGMIICDVLYVFPIIYSLIYVAFESCDSRLYEVADIMDTNEIRKFFTITLPNMKFSLINAFFSAFILVFTDFGAPKVIGAGYNVVSMDIYKQVIGQQNFSRGAVAGLILMVPSILFFIFEGLICNTDYKIDKSYVFKISDNKLRDLFFQVYNSIIVLLVLFEVGTIFFVSLVKSWPYNMQFTLEWYKIKSYGMGICEIYVNTIIVAFITAILGSILAFINAYLVERFDDFIIMRKILYYINKLHLAIPGLSLG</sequence>
<organism evidence="7 8">
    <name type="scientific">Clostridium novyi B str. ATCC 27606</name>
    <dbReference type="NCBI Taxonomy" id="1443123"/>
    <lineage>
        <taxon>Bacteria</taxon>
        <taxon>Bacillati</taxon>
        <taxon>Bacillota</taxon>
        <taxon>Clostridia</taxon>
        <taxon>Eubacteriales</taxon>
        <taxon>Clostridiaceae</taxon>
        <taxon>Clostridium</taxon>
    </lineage>
</organism>
<evidence type="ECO:0000256" key="4">
    <source>
        <dbReference type="ARBA" id="ARBA00023136"/>
    </source>
</evidence>
<dbReference type="PANTHER" id="PTHR43496">
    <property type="entry name" value="PROTEIN LPLB"/>
    <property type="match status" value="1"/>
</dbReference>
<keyword evidence="8" id="KW-1185">Reference proteome</keyword>
<evidence type="ECO:0000256" key="2">
    <source>
        <dbReference type="ARBA" id="ARBA00022692"/>
    </source>
</evidence>
<comment type="caution">
    <text evidence="7">The sequence shown here is derived from an EMBL/GenBank/DDBJ whole genome shotgun (WGS) entry which is preliminary data.</text>
</comment>
<dbReference type="Proteomes" id="UP000027770">
    <property type="component" value="Unassembled WGS sequence"/>
</dbReference>
<feature type="transmembrane region" description="Helical" evidence="5">
    <location>
        <begin position="87"/>
        <end position="111"/>
    </location>
</feature>
<feature type="transmembrane region" description="Helical" evidence="5">
    <location>
        <begin position="276"/>
        <end position="301"/>
    </location>
</feature>
<feature type="non-terminal residue" evidence="7">
    <location>
        <position position="383"/>
    </location>
</feature>
<dbReference type="Pfam" id="PF00528">
    <property type="entry name" value="BPD_transp_1"/>
    <property type="match status" value="1"/>
</dbReference>
<feature type="domain" description="ABC transmembrane type-1" evidence="6">
    <location>
        <begin position="329"/>
        <end position="383"/>
    </location>
</feature>